<feature type="compositionally biased region" description="Low complexity" evidence="1">
    <location>
        <begin position="111"/>
        <end position="120"/>
    </location>
</feature>
<dbReference type="EMBL" id="PXXK01000398">
    <property type="protein sequence ID" value="RFN44749.1"/>
    <property type="molecule type" value="Genomic_DNA"/>
</dbReference>
<evidence type="ECO:0000256" key="1">
    <source>
        <dbReference type="SAM" id="MobiDB-lite"/>
    </source>
</evidence>
<comment type="caution">
    <text evidence="3">The sequence shown here is derived from an EMBL/GenBank/DDBJ whole genome shotgun (WGS) entry which is preliminary data.</text>
</comment>
<dbReference type="InterPro" id="IPR010730">
    <property type="entry name" value="HET"/>
</dbReference>
<feature type="domain" description="Heterokaryon incompatibility" evidence="2">
    <location>
        <begin position="210"/>
        <end position="373"/>
    </location>
</feature>
<evidence type="ECO:0000313" key="3">
    <source>
        <dbReference type="EMBL" id="RFN44749.1"/>
    </source>
</evidence>
<protein>
    <recommendedName>
        <fullName evidence="2">Heterokaryon incompatibility domain-containing protein</fullName>
    </recommendedName>
</protein>
<dbReference type="AlphaFoldDB" id="A0A395MCC4"/>
<dbReference type="Pfam" id="PF06985">
    <property type="entry name" value="HET"/>
    <property type="match status" value="1"/>
</dbReference>
<reference evidence="3 4" key="1">
    <citation type="journal article" date="2018" name="PLoS Pathog.">
        <title>Evolution of structural diversity of trichothecenes, a family of toxins produced by plant pathogenic and entomopathogenic fungi.</title>
        <authorList>
            <person name="Proctor R.H."/>
            <person name="McCormick S.P."/>
            <person name="Kim H.S."/>
            <person name="Cardoza R.E."/>
            <person name="Stanley A.M."/>
            <person name="Lindo L."/>
            <person name="Kelly A."/>
            <person name="Brown D.W."/>
            <person name="Lee T."/>
            <person name="Vaughan M.M."/>
            <person name="Alexander N.J."/>
            <person name="Busman M."/>
            <person name="Gutierrez S."/>
        </authorList>
    </citation>
    <scope>NUCLEOTIDE SEQUENCE [LARGE SCALE GENOMIC DNA]</scope>
    <source>
        <strain evidence="3 4">NRRL 13405</strain>
    </source>
</reference>
<accession>A0A395MCC4</accession>
<gene>
    <name evidence="3" type="ORF">FIE12Z_11015</name>
</gene>
<feature type="compositionally biased region" description="Polar residues" evidence="1">
    <location>
        <begin position="121"/>
        <end position="135"/>
    </location>
</feature>
<name>A0A395MCC4_9HYPO</name>
<sequence>MEETNLCKFCRNVFSNPTVDWSSWTQHHTSYSDMLSSVGTGCILCRWLSLQVPPLPADLIEGEEIFNTCSNFGGLSYMSSSVCFKGECSWGSPFSIEVGIRGQDAASSDDVNGANVVGNNQTSASQTPLSNTPSIGSDESIEKLRVWLHNCIKEHPYCSKSTNPEFFPTRVIDTQNIENRTVSLRDKNEIRALNTPGSEFESPEQGSPSYWTLSHRWGDPEKVLQLYKGNCEKGTVSNEEHFRRGINLDELSPTFRDAVQLVHKLGYQYIWIDSLCIFQDSSSDWETEAALMKDVYGNSFCNISAIRSSYDTSLGLFGQPIVEPNTFRPFSANAEFQMDRDRRVEKRVFSYNSMFQNDVNNSPLSRRGWVVQERFLARRIIHFTRSQLYWECLEFTRCEEDPNNTIGYLEQGRNTPEYREMREYKDTLRNIIEGACLEERNASLQGGPPFELGWPAPRECWRLMVQAYSVWALSYEEDRVIAILGVAKRFEDFYPDDKYMIGLWKNSLHTDLMWESNAFEGAPVERDTCIAPSWSWACLQGGKVTVPTAHQKFGGEPTSHIEFVTARIERGGEGKNWELDIKGTFYWFQTREKPDEVDLFADINMTQYLYGGKVRFRYDTEDIMLKCNRACYRGACIVVHSGSEGYGGYGVAFLVVERLHGSMFKRLGKLFGSGIGWAVRENRVPITLV</sequence>
<dbReference type="STRING" id="2594813.A0A395MCC4"/>
<proteinExistence type="predicted"/>
<evidence type="ECO:0000259" key="2">
    <source>
        <dbReference type="Pfam" id="PF06985"/>
    </source>
</evidence>
<dbReference type="PANTHER" id="PTHR33112:SF16">
    <property type="entry name" value="HETEROKARYON INCOMPATIBILITY DOMAIN-CONTAINING PROTEIN"/>
    <property type="match status" value="1"/>
</dbReference>
<dbReference type="Proteomes" id="UP000265631">
    <property type="component" value="Unassembled WGS sequence"/>
</dbReference>
<feature type="region of interest" description="Disordered" evidence="1">
    <location>
        <begin position="107"/>
        <end position="135"/>
    </location>
</feature>
<keyword evidence="4" id="KW-1185">Reference proteome</keyword>
<dbReference type="PANTHER" id="PTHR33112">
    <property type="entry name" value="DOMAIN PROTEIN, PUTATIVE-RELATED"/>
    <property type="match status" value="1"/>
</dbReference>
<organism evidence="3 4">
    <name type="scientific">Fusarium flagelliforme</name>
    <dbReference type="NCBI Taxonomy" id="2675880"/>
    <lineage>
        <taxon>Eukaryota</taxon>
        <taxon>Fungi</taxon>
        <taxon>Dikarya</taxon>
        <taxon>Ascomycota</taxon>
        <taxon>Pezizomycotina</taxon>
        <taxon>Sordariomycetes</taxon>
        <taxon>Hypocreomycetidae</taxon>
        <taxon>Hypocreales</taxon>
        <taxon>Nectriaceae</taxon>
        <taxon>Fusarium</taxon>
        <taxon>Fusarium incarnatum-equiseti species complex</taxon>
    </lineage>
</organism>
<evidence type="ECO:0000313" key="4">
    <source>
        <dbReference type="Proteomes" id="UP000265631"/>
    </source>
</evidence>